<dbReference type="PANTHER" id="PTHR23317:SF81">
    <property type="entry name" value="DEDICATOR OF CYTOKINESIS PROTEIN 11"/>
    <property type="match status" value="1"/>
</dbReference>
<evidence type="ECO:0000259" key="2">
    <source>
        <dbReference type="PROSITE" id="PS50003"/>
    </source>
</evidence>
<gene>
    <name evidence="4" type="ORF">EOD39_19062</name>
</gene>
<sequence length="669" mass="76412">FQAFKKRYVYLTQLPDGSYILNFYKDEKNSKETKGSIFLDSCIDVVQCPRMRRNGFELKMQEYSHYLAAESEQEMEKWRLDFSGIEPDVKPFEERFGRRIMVNCHDLAFSLQGCVNEKLDGTLTNLEPFFVTLALFDITKNCKISADFHIDLNPPCVREMLSEASAQSNRDQDQGGSSANQPVLQRVAESLLQNPKQGCSKASVEIEEFVPEEAKYNCPYTVYKNHMYVYPLQLKYDNQKTFAKARNIAVCVEFRDSDEENASALKCIYGKPGGPLFTSSAYAAVLHHNQNPEFYDEIKIELPVHLHDRHHLLFTFYHVSCEYNSKGTTKKRDAVESMVGCAWLPLLKDGCLCSLDQQLPVSANLPAGYLCDRSGDSRKVDCLHAMETQGIIKFLPTILIQLFQVLTKVSKEQHEITVNSTRVIIHIVSKCHEEGLDHYLRSFLKYVFVTEKSPSSASITTHEVLASAVTAILKQSADFLTIDKLLKMLRAQRFPDSYHQALQSLLLAIMPHITIRYTEIPEEARNVNLGLANFIKMLTQFKFEFLLTVCSHEHYIPLNLPMTFGKTKLQRVQDLSLEYSLSEEYCRNHFLVGLLLRELAVALQDGYEIRHLAISVLKNLMIKHAFDDRFTAYKVSHSTSIQHDAVIEFSVVCCACDLKRGQGLPLAHR</sequence>
<dbReference type="SUPFAM" id="SSF50729">
    <property type="entry name" value="PH domain-like"/>
    <property type="match status" value="1"/>
</dbReference>
<dbReference type="PROSITE" id="PS51650">
    <property type="entry name" value="C2_DOCK"/>
    <property type="match status" value="1"/>
</dbReference>
<dbReference type="SMART" id="SM00233">
    <property type="entry name" value="PH"/>
    <property type="match status" value="1"/>
</dbReference>
<comment type="caution">
    <text evidence="4">The sequence shown here is derived from an EMBL/GenBank/DDBJ whole genome shotgun (WGS) entry which is preliminary data.</text>
</comment>
<dbReference type="PROSITE" id="PS50003">
    <property type="entry name" value="PH_DOMAIN"/>
    <property type="match status" value="1"/>
</dbReference>
<dbReference type="InterPro" id="IPR027007">
    <property type="entry name" value="C2_DOCK-type_domain"/>
</dbReference>
<dbReference type="Pfam" id="PF14429">
    <property type="entry name" value="DOCK-C2"/>
    <property type="match status" value="1"/>
</dbReference>
<dbReference type="GO" id="GO:0007264">
    <property type="term" value="P:small GTPase-mediated signal transduction"/>
    <property type="evidence" value="ECO:0007669"/>
    <property type="project" value="InterPro"/>
</dbReference>
<dbReference type="GO" id="GO:0005085">
    <property type="term" value="F:guanyl-nucleotide exchange factor activity"/>
    <property type="evidence" value="ECO:0007669"/>
    <property type="project" value="InterPro"/>
</dbReference>
<name>A0A444UZ77_ACIRT</name>
<dbReference type="InterPro" id="IPR035892">
    <property type="entry name" value="C2_domain_sf"/>
</dbReference>
<dbReference type="Pfam" id="PF00169">
    <property type="entry name" value="PH"/>
    <property type="match status" value="1"/>
</dbReference>
<dbReference type="EMBL" id="SCEB01004593">
    <property type="protein sequence ID" value="RXM93449.1"/>
    <property type="molecule type" value="Genomic_DNA"/>
</dbReference>
<evidence type="ECO:0000313" key="5">
    <source>
        <dbReference type="Proteomes" id="UP000289886"/>
    </source>
</evidence>
<proteinExistence type="inferred from homology"/>
<dbReference type="PANTHER" id="PTHR23317">
    <property type="entry name" value="DEDICATOR OF CYTOKINESIS DOCK"/>
    <property type="match status" value="1"/>
</dbReference>
<dbReference type="Gene3D" id="2.60.40.150">
    <property type="entry name" value="C2 domain"/>
    <property type="match status" value="1"/>
</dbReference>
<feature type="domain" description="PH" evidence="2">
    <location>
        <begin position="1"/>
        <end position="87"/>
    </location>
</feature>
<dbReference type="InterPro" id="IPR001849">
    <property type="entry name" value="PH_domain"/>
</dbReference>
<dbReference type="InterPro" id="IPR011993">
    <property type="entry name" value="PH-like_dom_sf"/>
</dbReference>
<protein>
    <submittedName>
        <fullName evidence="4">Dedicator of cytokinesis protein 11</fullName>
    </submittedName>
</protein>
<dbReference type="CDD" id="cd08697">
    <property type="entry name" value="C2_Dock-D"/>
    <property type="match status" value="1"/>
</dbReference>
<evidence type="ECO:0000313" key="4">
    <source>
        <dbReference type="EMBL" id="RXM93449.1"/>
    </source>
</evidence>
<feature type="domain" description="C2 DOCK-type" evidence="3">
    <location>
        <begin position="224"/>
        <end position="400"/>
    </location>
</feature>
<dbReference type="Gene3D" id="2.30.29.30">
    <property type="entry name" value="Pleckstrin-homology domain (PH domain)/Phosphotyrosine-binding domain (PTB)"/>
    <property type="match status" value="1"/>
</dbReference>
<dbReference type="InterPro" id="IPR026791">
    <property type="entry name" value="DOCK"/>
</dbReference>
<keyword evidence="5" id="KW-1185">Reference proteome</keyword>
<organism evidence="4 5">
    <name type="scientific">Acipenser ruthenus</name>
    <name type="common">Sterlet sturgeon</name>
    <dbReference type="NCBI Taxonomy" id="7906"/>
    <lineage>
        <taxon>Eukaryota</taxon>
        <taxon>Metazoa</taxon>
        <taxon>Chordata</taxon>
        <taxon>Craniata</taxon>
        <taxon>Vertebrata</taxon>
        <taxon>Euteleostomi</taxon>
        <taxon>Actinopterygii</taxon>
        <taxon>Chondrostei</taxon>
        <taxon>Acipenseriformes</taxon>
        <taxon>Acipenseridae</taxon>
        <taxon>Acipenser</taxon>
    </lineage>
</organism>
<evidence type="ECO:0000259" key="3">
    <source>
        <dbReference type="PROSITE" id="PS51650"/>
    </source>
</evidence>
<dbReference type="Proteomes" id="UP000289886">
    <property type="component" value="Unassembled WGS sequence"/>
</dbReference>
<feature type="non-terminal residue" evidence="4">
    <location>
        <position position="1"/>
    </location>
</feature>
<reference evidence="4 5" key="1">
    <citation type="submission" date="2019-01" db="EMBL/GenBank/DDBJ databases">
        <title>Draft Genome and Complete Hox-Cluster Characterization of the Sterlet Sturgeon (Acipenser ruthenus).</title>
        <authorList>
            <person name="Wei Q."/>
        </authorList>
    </citation>
    <scope>NUCLEOTIDE SEQUENCE [LARGE SCALE GENOMIC DNA]</scope>
    <source>
        <strain evidence="4">WHYD16114868_AA</strain>
        <tissue evidence="4">Blood</tissue>
    </source>
</reference>
<evidence type="ECO:0000256" key="1">
    <source>
        <dbReference type="PROSITE-ProRule" id="PRU00983"/>
    </source>
</evidence>
<dbReference type="GO" id="GO:0051491">
    <property type="term" value="P:positive regulation of filopodium assembly"/>
    <property type="evidence" value="ECO:0007669"/>
    <property type="project" value="TreeGrafter"/>
</dbReference>
<dbReference type="AlphaFoldDB" id="A0A444UZ77"/>
<accession>A0A444UZ77</accession>
<comment type="similarity">
    <text evidence="1">Belongs to the DOCK family.</text>
</comment>
<dbReference type="InterPro" id="IPR037809">
    <property type="entry name" value="C2_Dock-D"/>
</dbReference>